<dbReference type="InterPro" id="IPR001697">
    <property type="entry name" value="Pyr_Knase"/>
</dbReference>
<dbReference type="InterPro" id="IPR015793">
    <property type="entry name" value="Pyrv_Knase_brl"/>
</dbReference>
<keyword evidence="14" id="KW-1185">Reference proteome</keyword>
<dbReference type="SUPFAM" id="SSF51621">
    <property type="entry name" value="Phosphoenolpyruvate/pyruvate domain"/>
    <property type="match status" value="1"/>
</dbReference>
<evidence type="ECO:0000256" key="3">
    <source>
        <dbReference type="ARBA" id="ARBA00012142"/>
    </source>
</evidence>
<dbReference type="KEGG" id="bvo:Pan97_04680"/>
<proteinExistence type="inferred from homology"/>
<dbReference type="InterPro" id="IPR011037">
    <property type="entry name" value="Pyrv_Knase-like_insert_dom_sf"/>
</dbReference>
<dbReference type="GO" id="GO:0000287">
    <property type="term" value="F:magnesium ion binding"/>
    <property type="evidence" value="ECO:0007669"/>
    <property type="project" value="InterPro"/>
</dbReference>
<evidence type="ECO:0000256" key="9">
    <source>
        <dbReference type="ARBA" id="ARBA00022842"/>
    </source>
</evidence>
<dbReference type="Proteomes" id="UP000318626">
    <property type="component" value="Chromosome"/>
</dbReference>
<dbReference type="EMBL" id="CP036289">
    <property type="protein sequence ID" value="QDU73496.1"/>
    <property type="molecule type" value="Genomic_DNA"/>
</dbReference>
<evidence type="ECO:0000256" key="4">
    <source>
        <dbReference type="ARBA" id="ARBA00022679"/>
    </source>
</evidence>
<dbReference type="Gene3D" id="3.20.20.60">
    <property type="entry name" value="Phosphoenolpyruvate-binding domains"/>
    <property type="match status" value="1"/>
</dbReference>
<dbReference type="AlphaFoldDB" id="A0A518C2N7"/>
<dbReference type="NCBIfam" id="NF011314">
    <property type="entry name" value="PRK14725.1"/>
    <property type="match status" value="1"/>
</dbReference>
<evidence type="ECO:0000256" key="10">
    <source>
        <dbReference type="ARBA" id="ARBA00023152"/>
    </source>
</evidence>
<protein>
    <recommendedName>
        <fullName evidence="3">pyruvate kinase</fullName>
        <ecNumber evidence="3">2.7.1.40</ecNumber>
    </recommendedName>
</protein>
<keyword evidence="11 13" id="KW-0670">Pyruvate</keyword>
<dbReference type="GO" id="GO:0004743">
    <property type="term" value="F:pyruvate kinase activity"/>
    <property type="evidence" value="ECO:0007669"/>
    <property type="project" value="UniProtKB-EC"/>
</dbReference>
<evidence type="ECO:0000259" key="12">
    <source>
        <dbReference type="Pfam" id="PF00224"/>
    </source>
</evidence>
<evidence type="ECO:0000256" key="6">
    <source>
        <dbReference type="ARBA" id="ARBA00022741"/>
    </source>
</evidence>
<evidence type="ECO:0000256" key="2">
    <source>
        <dbReference type="ARBA" id="ARBA00008663"/>
    </source>
</evidence>
<dbReference type="SUPFAM" id="SSF50800">
    <property type="entry name" value="PK beta-barrel domain-like"/>
    <property type="match status" value="1"/>
</dbReference>
<evidence type="ECO:0000313" key="14">
    <source>
        <dbReference type="Proteomes" id="UP000318626"/>
    </source>
</evidence>
<organism evidence="13 14">
    <name type="scientific">Bremerella volcania</name>
    <dbReference type="NCBI Taxonomy" id="2527984"/>
    <lineage>
        <taxon>Bacteria</taxon>
        <taxon>Pseudomonadati</taxon>
        <taxon>Planctomycetota</taxon>
        <taxon>Planctomycetia</taxon>
        <taxon>Pirellulales</taxon>
        <taxon>Pirellulaceae</taxon>
        <taxon>Bremerella</taxon>
    </lineage>
</organism>
<comment type="pathway">
    <text evidence="1">Carbohydrate degradation; glycolysis; pyruvate from D-glyceraldehyde 3-phosphate: step 5/5.</text>
</comment>
<dbReference type="GO" id="GO:0030955">
    <property type="term" value="F:potassium ion binding"/>
    <property type="evidence" value="ECO:0007669"/>
    <property type="project" value="InterPro"/>
</dbReference>
<feature type="domain" description="Pyruvate kinase barrel" evidence="12">
    <location>
        <begin position="134"/>
        <end position="212"/>
    </location>
</feature>
<dbReference type="Gene3D" id="2.40.33.10">
    <property type="entry name" value="PK beta-barrel domain-like"/>
    <property type="match status" value="1"/>
</dbReference>
<keyword evidence="6" id="KW-0547">Nucleotide-binding</keyword>
<evidence type="ECO:0000256" key="7">
    <source>
        <dbReference type="ARBA" id="ARBA00022777"/>
    </source>
</evidence>
<keyword evidence="9" id="KW-0460">Magnesium</keyword>
<evidence type="ECO:0000256" key="11">
    <source>
        <dbReference type="ARBA" id="ARBA00023317"/>
    </source>
</evidence>
<dbReference type="UniPathway" id="UPA00109">
    <property type="reaction ID" value="UER00188"/>
</dbReference>
<accession>A0A518C2N7</accession>
<keyword evidence="8" id="KW-0067">ATP-binding</keyword>
<feature type="domain" description="Pyruvate kinase barrel" evidence="12">
    <location>
        <begin position="358"/>
        <end position="577"/>
    </location>
</feature>
<keyword evidence="7 13" id="KW-0418">Kinase</keyword>
<dbReference type="GO" id="GO:0016301">
    <property type="term" value="F:kinase activity"/>
    <property type="evidence" value="ECO:0007669"/>
    <property type="project" value="UniProtKB-KW"/>
</dbReference>
<dbReference type="InterPro" id="IPR015813">
    <property type="entry name" value="Pyrv/PenolPyrv_kinase-like_dom"/>
</dbReference>
<evidence type="ECO:0000256" key="5">
    <source>
        <dbReference type="ARBA" id="ARBA00022723"/>
    </source>
</evidence>
<evidence type="ECO:0000256" key="8">
    <source>
        <dbReference type="ARBA" id="ARBA00022840"/>
    </source>
</evidence>
<keyword evidence="10" id="KW-0324">Glycolysis</keyword>
<keyword evidence="5" id="KW-0479">Metal-binding</keyword>
<name>A0A518C2N7_9BACT</name>
<sequence length="619" mass="69152">MDNSSDQLFTTLIDSLLQLREGALKLEEDFSSSLAKIPESQRQCGRNLVHYLSVRQHDIRELQYQLHALGLSSLGRMEAYVLPTIDAVLTALYRLADRTPPKIDLQNSYEGFQAGRAHLDQNTNVLFGEPGSSRQQRIMVTIPSEGARQYGLIFELLQAGMDVMRINCSKDDHKTWAQMIEHLRRAEKETGRRCKVQMDLAGPNPRTGPLESKPGVLHWRPRLNDVGKIRSRAKVWISSRDTGHQNADEVLPVPPDAMGNIQQGDKLLVTDTRGRKQTLTVISVEDGGCWAEGEDEAFVEPNAPFCVLRSDEQVFQGNIAQTFARQTDHEFNVRVGDLIVLTDGDIPGHPARKDANGNMTEPASIGCNLPEIYQDVRPGDRFFYDDGELQAVVREASAEKVVIEVTQTRKDAVKIRSDKGINFPDTHFNLPALTQKDRADLDFIVANADLLAYSFVRHVRDVEDLIDELNARGADSLGVILKIETQQAFQNLPELLLAALQHPPIGVMVARGDMGVEIGFNRMSEVQEEILWLSEAAHVPVVWATQVLESLAKKGLPTRAEVTDAAMSGRAECVMLNKGEHIVETVQFLSDVLERMQHHQHKKLATLRKLSVSNIYSNS</sequence>
<dbReference type="GO" id="GO:0005524">
    <property type="term" value="F:ATP binding"/>
    <property type="evidence" value="ECO:0007669"/>
    <property type="project" value="UniProtKB-KW"/>
</dbReference>
<dbReference type="Pfam" id="PF00224">
    <property type="entry name" value="PK"/>
    <property type="match status" value="2"/>
</dbReference>
<dbReference type="EC" id="2.7.1.40" evidence="3"/>
<gene>
    <name evidence="13" type="primary">pyk_1</name>
    <name evidence="13" type="ORF">Pan97_04680</name>
</gene>
<dbReference type="PANTHER" id="PTHR11817">
    <property type="entry name" value="PYRUVATE KINASE"/>
    <property type="match status" value="1"/>
</dbReference>
<reference evidence="14" key="1">
    <citation type="submission" date="2019-02" db="EMBL/GenBank/DDBJ databases">
        <title>Deep-cultivation of Planctomycetes and their phenomic and genomic characterization uncovers novel biology.</title>
        <authorList>
            <person name="Wiegand S."/>
            <person name="Jogler M."/>
            <person name="Boedeker C."/>
            <person name="Pinto D."/>
            <person name="Vollmers J."/>
            <person name="Rivas-Marin E."/>
            <person name="Kohn T."/>
            <person name="Peeters S.H."/>
            <person name="Heuer A."/>
            <person name="Rast P."/>
            <person name="Oberbeckmann S."/>
            <person name="Bunk B."/>
            <person name="Jeske O."/>
            <person name="Meyerdierks A."/>
            <person name="Storesund J.E."/>
            <person name="Kallscheuer N."/>
            <person name="Luecker S."/>
            <person name="Lage O.M."/>
            <person name="Pohl T."/>
            <person name="Merkel B.J."/>
            <person name="Hornburger P."/>
            <person name="Mueller R.-W."/>
            <person name="Bruemmer F."/>
            <person name="Labrenz M."/>
            <person name="Spormann A.M."/>
            <person name="Op den Camp H."/>
            <person name="Overmann J."/>
            <person name="Amann R."/>
            <person name="Jetten M.S.M."/>
            <person name="Mascher T."/>
            <person name="Medema M.H."/>
            <person name="Devos D.P."/>
            <person name="Kaster A.-K."/>
            <person name="Ovreas L."/>
            <person name="Rohde M."/>
            <person name="Galperin M.Y."/>
            <person name="Jogler C."/>
        </authorList>
    </citation>
    <scope>NUCLEOTIDE SEQUENCE [LARGE SCALE GENOMIC DNA]</scope>
    <source>
        <strain evidence="14">Pan97</strain>
    </source>
</reference>
<evidence type="ECO:0000256" key="1">
    <source>
        <dbReference type="ARBA" id="ARBA00004997"/>
    </source>
</evidence>
<dbReference type="InterPro" id="IPR040442">
    <property type="entry name" value="Pyrv_kinase-like_dom_sf"/>
</dbReference>
<keyword evidence="4 13" id="KW-0808">Transferase</keyword>
<dbReference type="InterPro" id="IPR015806">
    <property type="entry name" value="Pyrv_Knase_insert_dom_sf"/>
</dbReference>
<comment type="similarity">
    <text evidence="2">Belongs to the pyruvate kinase family.</text>
</comment>
<evidence type="ECO:0000313" key="13">
    <source>
        <dbReference type="EMBL" id="QDU73496.1"/>
    </source>
</evidence>